<dbReference type="EMBL" id="UINC01023131">
    <property type="protein sequence ID" value="SVA94170.1"/>
    <property type="molecule type" value="Genomic_DNA"/>
</dbReference>
<proteinExistence type="inferred from homology"/>
<accession>A0A381ZY69</accession>
<dbReference type="CDD" id="cd06558">
    <property type="entry name" value="crotonase-like"/>
    <property type="match status" value="1"/>
</dbReference>
<evidence type="ECO:0008006" key="3">
    <source>
        <dbReference type="Google" id="ProtNLM"/>
    </source>
</evidence>
<dbReference type="AlphaFoldDB" id="A0A381ZY69"/>
<evidence type="ECO:0000313" key="2">
    <source>
        <dbReference type="EMBL" id="SVA94170.1"/>
    </source>
</evidence>
<dbReference type="PANTHER" id="PTHR43802:SF1">
    <property type="entry name" value="IP11341P-RELATED"/>
    <property type="match status" value="1"/>
</dbReference>
<dbReference type="PANTHER" id="PTHR43802">
    <property type="entry name" value="ENOYL-COA HYDRATASE"/>
    <property type="match status" value="1"/>
</dbReference>
<sequence>MTKTQLGESGQYIRYQVADRVAHITVDRPEYRNAQSRLLLEELDEAFIGAAQDPDVNVICLFGAGDHFSAGHDLGTPDEVADRENRPWEQGIRGWYDRTWEQFYANTKRWREIPKPTVAAVQGYCIFGGWMIASAMDVIFAASNAMFLGSHFQYFCMPWDLHPRKVKELLFESRFIDADEACELGLVNQVIPVADLVDHTTDWARRVAENDPFQLRMMKMAVNHAEETQGFTAHTQAAHAMYVLARLGEKDPGSYIETGDEKRRPMVEVALQNYRRHSDGDKREPE</sequence>
<organism evidence="2">
    <name type="scientific">marine metagenome</name>
    <dbReference type="NCBI Taxonomy" id="408172"/>
    <lineage>
        <taxon>unclassified sequences</taxon>
        <taxon>metagenomes</taxon>
        <taxon>ecological metagenomes</taxon>
    </lineage>
</organism>
<dbReference type="Gene3D" id="3.90.226.10">
    <property type="entry name" value="2-enoyl-CoA Hydratase, Chain A, domain 1"/>
    <property type="match status" value="1"/>
</dbReference>
<dbReference type="InterPro" id="IPR001753">
    <property type="entry name" value="Enoyl-CoA_hydra/iso"/>
</dbReference>
<comment type="similarity">
    <text evidence="1">Belongs to the enoyl-CoA hydratase/isomerase family.</text>
</comment>
<dbReference type="SUPFAM" id="SSF52096">
    <property type="entry name" value="ClpP/crotonase"/>
    <property type="match status" value="1"/>
</dbReference>
<gene>
    <name evidence="2" type="ORF">METZ01_LOCUS147024</name>
</gene>
<dbReference type="InterPro" id="IPR029045">
    <property type="entry name" value="ClpP/crotonase-like_dom_sf"/>
</dbReference>
<protein>
    <recommendedName>
        <fullName evidence="3">Enoyl-CoA hydratase</fullName>
    </recommendedName>
</protein>
<dbReference type="Pfam" id="PF00378">
    <property type="entry name" value="ECH_1"/>
    <property type="match status" value="1"/>
</dbReference>
<evidence type="ECO:0000256" key="1">
    <source>
        <dbReference type="ARBA" id="ARBA00005254"/>
    </source>
</evidence>
<reference evidence="2" key="1">
    <citation type="submission" date="2018-05" db="EMBL/GenBank/DDBJ databases">
        <authorList>
            <person name="Lanie J.A."/>
            <person name="Ng W.-L."/>
            <person name="Kazmierczak K.M."/>
            <person name="Andrzejewski T.M."/>
            <person name="Davidsen T.M."/>
            <person name="Wayne K.J."/>
            <person name="Tettelin H."/>
            <person name="Glass J.I."/>
            <person name="Rusch D."/>
            <person name="Podicherti R."/>
            <person name="Tsui H.-C.T."/>
            <person name="Winkler M.E."/>
        </authorList>
    </citation>
    <scope>NUCLEOTIDE SEQUENCE</scope>
</reference>
<name>A0A381ZY69_9ZZZZ</name>